<accession>A0A9W4ULY1</accession>
<evidence type="ECO:0000313" key="2">
    <source>
        <dbReference type="EMBL" id="CAI6337067.1"/>
    </source>
</evidence>
<dbReference type="EMBL" id="CAOQHR010000007">
    <property type="protein sequence ID" value="CAI6337067.1"/>
    <property type="molecule type" value="Genomic_DNA"/>
</dbReference>
<name>A0A9W4ULY1_9PLEO</name>
<sequence length="181" mass="19622">MSDTIFLIVRTFAGTPHPFKVFEVTPNGEIWTRVENRKANSYAVITVAIRTSTDSDAPLSFFDVKVEFMRPNYGKEGDIIGYYGTYEDASNRMRDLWIDNLGVQADEDEDMGHFAFQLDKGVYWYFDILRVSLPSAAKTSAPARASATASISTSASAAASDASSPPPPSSAATPAADSQSS</sequence>
<reference evidence="2" key="1">
    <citation type="submission" date="2023-01" db="EMBL/GenBank/DDBJ databases">
        <authorList>
            <person name="Van Ghelder C."/>
            <person name="Rancurel C."/>
        </authorList>
    </citation>
    <scope>NUCLEOTIDE SEQUENCE</scope>
    <source>
        <strain evidence="2">CNCM I-4278</strain>
    </source>
</reference>
<protein>
    <submittedName>
        <fullName evidence="2">Uncharacterized protein</fullName>
    </submittedName>
</protein>
<evidence type="ECO:0000256" key="1">
    <source>
        <dbReference type="SAM" id="MobiDB-lite"/>
    </source>
</evidence>
<feature type="compositionally biased region" description="Low complexity" evidence="1">
    <location>
        <begin position="170"/>
        <end position="181"/>
    </location>
</feature>
<feature type="region of interest" description="Disordered" evidence="1">
    <location>
        <begin position="154"/>
        <end position="181"/>
    </location>
</feature>
<keyword evidence="3" id="KW-1185">Reference proteome</keyword>
<proteinExistence type="predicted"/>
<feature type="compositionally biased region" description="Low complexity" evidence="1">
    <location>
        <begin position="154"/>
        <end position="163"/>
    </location>
</feature>
<organism evidence="2 3">
    <name type="scientific">Periconia digitata</name>
    <dbReference type="NCBI Taxonomy" id="1303443"/>
    <lineage>
        <taxon>Eukaryota</taxon>
        <taxon>Fungi</taxon>
        <taxon>Dikarya</taxon>
        <taxon>Ascomycota</taxon>
        <taxon>Pezizomycotina</taxon>
        <taxon>Dothideomycetes</taxon>
        <taxon>Pleosporomycetidae</taxon>
        <taxon>Pleosporales</taxon>
        <taxon>Massarineae</taxon>
        <taxon>Periconiaceae</taxon>
        <taxon>Periconia</taxon>
    </lineage>
</organism>
<gene>
    <name evidence="2" type="ORF">PDIGIT_LOCUS10175</name>
</gene>
<dbReference type="AlphaFoldDB" id="A0A9W4ULY1"/>
<dbReference type="Proteomes" id="UP001152607">
    <property type="component" value="Unassembled WGS sequence"/>
</dbReference>
<evidence type="ECO:0000313" key="3">
    <source>
        <dbReference type="Proteomes" id="UP001152607"/>
    </source>
</evidence>
<comment type="caution">
    <text evidence="2">The sequence shown here is derived from an EMBL/GenBank/DDBJ whole genome shotgun (WGS) entry which is preliminary data.</text>
</comment>